<organism evidence="1 2">
    <name type="scientific">Escherichia phage vB_EcoM_Goslar</name>
    <dbReference type="NCBI Taxonomy" id="2502409"/>
    <lineage>
        <taxon>Viruses</taxon>
        <taxon>Duplodnaviria</taxon>
        <taxon>Heunggongvirae</taxon>
        <taxon>Uroviricota</taxon>
        <taxon>Caudoviricetes</taxon>
        <taxon>Chimalliviridae</taxon>
        <taxon>Goslarvirus</taxon>
        <taxon>Goslarvirus goslar</taxon>
    </lineage>
</organism>
<accession>A0A482GI71</accession>
<evidence type="ECO:0000313" key="1">
    <source>
        <dbReference type="EMBL" id="QBO63832.1"/>
    </source>
</evidence>
<gene>
    <name evidence="1" type="ORF">Goslar_00039</name>
</gene>
<evidence type="ECO:0000313" key="2">
    <source>
        <dbReference type="Proteomes" id="UP000294673"/>
    </source>
</evidence>
<name>A0A482GI71_BPGOS</name>
<keyword evidence="2" id="KW-1185">Reference proteome</keyword>
<dbReference type="EMBL" id="MK327938">
    <property type="protein sequence ID" value="QBO63832.1"/>
    <property type="molecule type" value="Genomic_DNA"/>
</dbReference>
<sequence>MDPRFCKAVAELAPKMNEKIARNIVVDKMQDVESYVDRLWRNSKDSLPKDLVYHGLRRCMAREQFHYLSGGKKTKGKDSGKLTFDLAPSDVFMVMLEFRWYGAMESGDRREPGKDYCIIRHPLLLPAVGQGGKMRLRGANFILSAVLADPVISYTKDMAFIMLPRDKITVKRTPYQFLSNDTPTGIDYRHYLSLPWSQIYHLTKQSKVNGDNINHTSVTTLGHYLFAKYGVGECFRRFAGVEAVTGRNLAERDFPRDQWVIYRTMGVIPKGFSISKSGKSRSASAVRYKHPDIQIAVRRGGTERIVLGLVGAFLYLIDRYYDRFPEDYPVEEFANAPDHWRTLLGLIIFNNNNADARLLRDVNHHIDSLDLYVDEIQQKKFKQENIPCDDFYEFMAYLIDNVTIEMSRVDTTTMFGKELMVLEYVMEDVRKSIFKLGFHLKTTERGKRQNNRKEMTNRDVQKALRNQVATEAILNIQSNRDKREKVATSIQSPGDCMLFKVSTHVVLQSQNAGGAALADESRLVSGSIPFCASYLNLPHSEPTGRQKFSMYAPIDERGRLIITPQIANDVAATNAGLKKDVGRFDEEIVEINDRDIID</sequence>
<proteinExistence type="predicted"/>
<reference evidence="1 2" key="1">
    <citation type="submission" date="2018-12" db="EMBL/GenBank/DDBJ databases">
        <title>Still something new to discover - new insights into E. coli phage diversity and taxonomy.</title>
        <authorList>
            <person name="Korf I.H.E."/>
            <person name="Adriaennsens E."/>
            <person name="Dreiseikelmann B."/>
            <person name="Kropinski A."/>
            <person name="Nimtz M."/>
            <person name="Meier-Kolthoff J.P."/>
            <person name="Rohde M."/>
            <person name="van Raaij M."/>
            <person name="Wittmann J."/>
        </authorList>
    </citation>
    <scope>NUCLEOTIDE SEQUENCE [LARGE SCALE GENOMIC DNA]</scope>
</reference>
<organismHost>
    <name type="scientific">Escherichia coli</name>
    <dbReference type="NCBI Taxonomy" id="562"/>
</organismHost>
<protein>
    <submittedName>
        <fullName evidence="1">Uncharacterized protein</fullName>
    </submittedName>
</protein>
<dbReference type="Proteomes" id="UP000294673">
    <property type="component" value="Segment"/>
</dbReference>